<dbReference type="EC" id="3.2.1.28" evidence="4"/>
<dbReference type="GO" id="GO:0004555">
    <property type="term" value="F:alpha,alpha-trehalase activity"/>
    <property type="evidence" value="ECO:0007669"/>
    <property type="project" value="UniProtKB-EC"/>
</dbReference>
<protein>
    <recommendedName>
        <fullName evidence="4">Trehalase</fullName>
        <ecNumber evidence="4">3.2.1.28</ecNumber>
    </recommendedName>
    <alternativeName>
        <fullName evidence="4">Alpha-trehalose glucohydrolase</fullName>
    </alternativeName>
</protein>
<dbReference type="PROSITE" id="PS00928">
    <property type="entry name" value="TREHALASE_2"/>
    <property type="match status" value="1"/>
</dbReference>
<evidence type="ECO:0000313" key="6">
    <source>
        <dbReference type="EMBL" id="KAL2641394.1"/>
    </source>
</evidence>
<proteinExistence type="inferred from homology"/>
<comment type="catalytic activity">
    <reaction evidence="4">
        <text>alpha,alpha-trehalose + H2O = alpha-D-glucose + beta-D-glucose</text>
        <dbReference type="Rhea" id="RHEA:32675"/>
        <dbReference type="ChEBI" id="CHEBI:15377"/>
        <dbReference type="ChEBI" id="CHEBI:15903"/>
        <dbReference type="ChEBI" id="CHEBI:16551"/>
        <dbReference type="ChEBI" id="CHEBI:17925"/>
        <dbReference type="EC" id="3.2.1.28"/>
    </reaction>
</comment>
<evidence type="ECO:0000256" key="5">
    <source>
        <dbReference type="SAM" id="MobiDB-lite"/>
    </source>
</evidence>
<evidence type="ECO:0000256" key="2">
    <source>
        <dbReference type="ARBA" id="ARBA00022801"/>
    </source>
</evidence>
<evidence type="ECO:0000256" key="4">
    <source>
        <dbReference type="RuleBase" id="RU361180"/>
    </source>
</evidence>
<reference evidence="6 7" key="1">
    <citation type="submission" date="2024-09" db="EMBL/GenBank/DDBJ databases">
        <title>Chromosome-scale assembly of Riccia fluitans.</title>
        <authorList>
            <person name="Paukszto L."/>
            <person name="Sawicki J."/>
            <person name="Karawczyk K."/>
            <person name="Piernik-Szablinska J."/>
            <person name="Szczecinska M."/>
            <person name="Mazdziarz M."/>
        </authorList>
    </citation>
    <scope>NUCLEOTIDE SEQUENCE [LARGE SCALE GENOMIC DNA]</scope>
    <source>
        <strain evidence="6">Rf_01</strain>
        <tissue evidence="6">Aerial parts of the thallus</tissue>
    </source>
</reference>
<feature type="compositionally biased region" description="Polar residues" evidence="5">
    <location>
        <begin position="22"/>
        <end position="31"/>
    </location>
</feature>
<sequence length="689" mass="77074">MEYCPLQVVASTQEGVEAAKDSTLSTRSQVSWRHGEESHHGTAGIRQGWDKELYKGQESVCFLRKSQSTGACASSLRSQTWKALPQPSLYIRRHIFAGPDSSGTMESFGLNFVNFVKPSVVVVPTSDSSMPTSLASSTFEAEAGGLISLLQRIQTAAFQTSRASPDAFDPKPFVDLPLRCCLRETEAAFCALSRDSTGTIPMGNFLEFLEQYFDEAGSDIQVVLPDDFEAEPEGFLENVHNLDVRTWALEVHSKWLELTRLTVPDVRDHPDRHTLLPLPHPVVVPGSRFREVYYWDSYWHIRGLLVSKMVDTAKGVVLNLLSLAETLGFVPNGARSYYSNRSQPCLLSEMVKCVYLATNDTLLLEQALPVLLREYARWTSCPHKVKITKGGRTFELSRYFAFWNKPRPESYTIDVEVASNLADELRPQLYLDIASAAESGWDFSSRWMEDPEKLHTLRTTYILPVDLNAFLYQMEGNVSEFASILGEQYLSDQFSAFQDARKVAMDAVFWNDANGQWLDYWLPKDSLEPYVFSSGAQNRQNLASNYVPLWVGLLRNEKSGRASRVVNALRSSGLLQEAGVSTTDLNTGQQWDAPNGWAPLQHMVIEGLGLLGDDSATELAVDIARRWLTTNYITYKQTGQMHEKYDVTSFGSYGGGGEYEPQTGFGWSNGVALALLDTIGWPAHLEMES</sequence>
<dbReference type="PRINTS" id="PR00744">
    <property type="entry name" value="GLHYDRLASE37"/>
</dbReference>
<dbReference type="AlphaFoldDB" id="A0ABD1Z1Y2"/>
<dbReference type="InterPro" id="IPR018232">
    <property type="entry name" value="Glyco_hydro_37_CS"/>
</dbReference>
<dbReference type="PANTHER" id="PTHR23403">
    <property type="entry name" value="TREHALASE"/>
    <property type="match status" value="1"/>
</dbReference>
<dbReference type="Pfam" id="PF01204">
    <property type="entry name" value="Trehalase"/>
    <property type="match status" value="1"/>
</dbReference>
<evidence type="ECO:0000313" key="7">
    <source>
        <dbReference type="Proteomes" id="UP001605036"/>
    </source>
</evidence>
<dbReference type="PANTHER" id="PTHR23403:SF1">
    <property type="entry name" value="TREHALASE"/>
    <property type="match status" value="1"/>
</dbReference>
<evidence type="ECO:0000256" key="1">
    <source>
        <dbReference type="ARBA" id="ARBA00005615"/>
    </source>
</evidence>
<dbReference type="Gene3D" id="1.50.10.10">
    <property type="match status" value="1"/>
</dbReference>
<keyword evidence="3 4" id="KW-0326">Glycosidase</keyword>
<dbReference type="Proteomes" id="UP001605036">
    <property type="component" value="Unassembled WGS sequence"/>
</dbReference>
<comment type="similarity">
    <text evidence="1 4">Belongs to the glycosyl hydrolase 37 family.</text>
</comment>
<feature type="region of interest" description="Disordered" evidence="5">
    <location>
        <begin position="19"/>
        <end position="44"/>
    </location>
</feature>
<keyword evidence="2 4" id="KW-0378">Hydrolase</keyword>
<dbReference type="InterPro" id="IPR008928">
    <property type="entry name" value="6-hairpin_glycosidase_sf"/>
</dbReference>
<keyword evidence="7" id="KW-1185">Reference proteome</keyword>
<accession>A0ABD1Z1Y2</accession>
<evidence type="ECO:0000256" key="3">
    <source>
        <dbReference type="ARBA" id="ARBA00023295"/>
    </source>
</evidence>
<dbReference type="EMBL" id="JBHFFA010000002">
    <property type="protein sequence ID" value="KAL2641394.1"/>
    <property type="molecule type" value="Genomic_DNA"/>
</dbReference>
<comment type="caution">
    <text evidence="6">The sequence shown here is derived from an EMBL/GenBank/DDBJ whole genome shotgun (WGS) entry which is preliminary data.</text>
</comment>
<dbReference type="InterPro" id="IPR012341">
    <property type="entry name" value="6hp_glycosidase-like_sf"/>
</dbReference>
<dbReference type="InterPro" id="IPR001661">
    <property type="entry name" value="Glyco_hydro_37"/>
</dbReference>
<name>A0ABD1Z1Y2_9MARC</name>
<gene>
    <name evidence="6" type="ORF">R1flu_008981</name>
</gene>
<organism evidence="6 7">
    <name type="scientific">Riccia fluitans</name>
    <dbReference type="NCBI Taxonomy" id="41844"/>
    <lineage>
        <taxon>Eukaryota</taxon>
        <taxon>Viridiplantae</taxon>
        <taxon>Streptophyta</taxon>
        <taxon>Embryophyta</taxon>
        <taxon>Marchantiophyta</taxon>
        <taxon>Marchantiopsida</taxon>
        <taxon>Marchantiidae</taxon>
        <taxon>Marchantiales</taxon>
        <taxon>Ricciaceae</taxon>
        <taxon>Riccia</taxon>
    </lineage>
</organism>
<dbReference type="SUPFAM" id="SSF48208">
    <property type="entry name" value="Six-hairpin glycosidases"/>
    <property type="match status" value="1"/>
</dbReference>